<sequence>MQLLYPATIDTEEGEFVVTCDDVPGVLAFGDTEAAALAEAREALGAMLLHMVANGEPIPTPSAHGAGPRVAPHARDAVKLALIAAVADAGISKSELAARLGRDEAIARRLLDPRHASRLELMEQALAALGQELLISSRAA</sequence>
<dbReference type="Pfam" id="PF15919">
    <property type="entry name" value="HicB_lk_antitox"/>
    <property type="match status" value="1"/>
</dbReference>
<dbReference type="InterPro" id="IPR031807">
    <property type="entry name" value="HicB-like"/>
</dbReference>
<dbReference type="KEGG" id="rpod:E0E05_13825"/>
<name>A0A4P6V483_9HYPH</name>
<dbReference type="AlphaFoldDB" id="A0A4P6V483"/>
<keyword evidence="3" id="KW-1185">Reference proteome</keyword>
<dbReference type="GeneID" id="90768381"/>
<reference evidence="2 3" key="1">
    <citation type="journal article" date="2017" name="Int. J. Syst. Evol. Microbiol.">
        <title>Roseitalea porphyridii gen. nov., sp. nov., isolated from a red alga, and reclassification of Hoeflea suaedae Chung et al. 2013 as Pseudohoeflea suaedae gen. nov., comb. nov.</title>
        <authorList>
            <person name="Hyeon J.W."/>
            <person name="Jeong S.E."/>
            <person name="Baek K."/>
            <person name="Jeon C.O."/>
        </authorList>
    </citation>
    <scope>NUCLEOTIDE SEQUENCE [LARGE SCALE GENOMIC DNA]</scope>
    <source>
        <strain evidence="2 3">MA7-20</strain>
    </source>
</reference>
<organism evidence="2 3">
    <name type="scientific">Roseitalea porphyridii</name>
    <dbReference type="NCBI Taxonomy" id="1852022"/>
    <lineage>
        <taxon>Bacteria</taxon>
        <taxon>Pseudomonadati</taxon>
        <taxon>Pseudomonadota</taxon>
        <taxon>Alphaproteobacteria</taxon>
        <taxon>Hyphomicrobiales</taxon>
        <taxon>Ahrensiaceae</taxon>
        <taxon>Roseitalea</taxon>
    </lineage>
</organism>
<feature type="domain" description="HicB-like antitoxin of toxin-antitoxin system" evidence="1">
    <location>
        <begin position="5"/>
        <end position="63"/>
    </location>
</feature>
<evidence type="ECO:0000313" key="2">
    <source>
        <dbReference type="EMBL" id="QBK31589.1"/>
    </source>
</evidence>
<protein>
    <submittedName>
        <fullName evidence="2">Type II toxin-antitoxin system HicB family antitoxin</fullName>
    </submittedName>
</protein>
<dbReference type="Gene3D" id="3.30.160.250">
    <property type="match status" value="1"/>
</dbReference>
<evidence type="ECO:0000313" key="3">
    <source>
        <dbReference type="Proteomes" id="UP000293719"/>
    </source>
</evidence>
<dbReference type="SUPFAM" id="SSF143100">
    <property type="entry name" value="TTHA1013/TTHA0281-like"/>
    <property type="match status" value="1"/>
</dbReference>
<dbReference type="InterPro" id="IPR035069">
    <property type="entry name" value="TTHA1013/TTHA0281-like"/>
</dbReference>
<proteinExistence type="predicted"/>
<dbReference type="EMBL" id="CP036532">
    <property type="protein sequence ID" value="QBK31589.1"/>
    <property type="molecule type" value="Genomic_DNA"/>
</dbReference>
<evidence type="ECO:0000259" key="1">
    <source>
        <dbReference type="Pfam" id="PF15919"/>
    </source>
</evidence>
<dbReference type="OrthoDB" id="9807959at2"/>
<dbReference type="RefSeq" id="WP_131617249.1">
    <property type="nucleotide sequence ID" value="NZ_CP036532.1"/>
</dbReference>
<dbReference type="Proteomes" id="UP000293719">
    <property type="component" value="Chromosome"/>
</dbReference>
<accession>A0A4P6V483</accession>
<gene>
    <name evidence="2" type="ORF">E0E05_13825</name>
</gene>